<evidence type="ECO:0000313" key="3">
    <source>
        <dbReference type="EMBL" id="KAK4184670.1"/>
    </source>
</evidence>
<dbReference type="EMBL" id="MU864479">
    <property type="protein sequence ID" value="KAK4184670.1"/>
    <property type="molecule type" value="Genomic_DNA"/>
</dbReference>
<keyword evidence="4" id="KW-1185">Reference proteome</keyword>
<feature type="coiled-coil region" evidence="1">
    <location>
        <begin position="235"/>
        <end position="354"/>
    </location>
</feature>
<proteinExistence type="predicted"/>
<name>A0AAN6WNS4_9PEZI</name>
<dbReference type="GO" id="GO:0005525">
    <property type="term" value="F:GTP binding"/>
    <property type="evidence" value="ECO:0007669"/>
    <property type="project" value="InterPro"/>
</dbReference>
<dbReference type="SUPFAM" id="SSF52540">
    <property type="entry name" value="P-loop containing nucleoside triphosphate hydrolases"/>
    <property type="match status" value="1"/>
</dbReference>
<organism evidence="3 4">
    <name type="scientific">Podospora australis</name>
    <dbReference type="NCBI Taxonomy" id="1536484"/>
    <lineage>
        <taxon>Eukaryota</taxon>
        <taxon>Fungi</taxon>
        <taxon>Dikarya</taxon>
        <taxon>Ascomycota</taxon>
        <taxon>Pezizomycotina</taxon>
        <taxon>Sordariomycetes</taxon>
        <taxon>Sordariomycetidae</taxon>
        <taxon>Sordariales</taxon>
        <taxon>Podosporaceae</taxon>
        <taxon>Podospora</taxon>
    </lineage>
</organism>
<feature type="domain" description="G" evidence="2">
    <location>
        <begin position="8"/>
        <end position="75"/>
    </location>
</feature>
<accession>A0AAN6WNS4</accession>
<reference evidence="3" key="1">
    <citation type="journal article" date="2023" name="Mol. Phylogenet. Evol.">
        <title>Genome-scale phylogeny and comparative genomics of the fungal order Sordariales.</title>
        <authorList>
            <person name="Hensen N."/>
            <person name="Bonometti L."/>
            <person name="Westerberg I."/>
            <person name="Brannstrom I.O."/>
            <person name="Guillou S."/>
            <person name="Cros-Aarteil S."/>
            <person name="Calhoun S."/>
            <person name="Haridas S."/>
            <person name="Kuo A."/>
            <person name="Mondo S."/>
            <person name="Pangilinan J."/>
            <person name="Riley R."/>
            <person name="LaButti K."/>
            <person name="Andreopoulos B."/>
            <person name="Lipzen A."/>
            <person name="Chen C."/>
            <person name="Yan M."/>
            <person name="Daum C."/>
            <person name="Ng V."/>
            <person name="Clum A."/>
            <person name="Steindorff A."/>
            <person name="Ohm R.A."/>
            <person name="Martin F."/>
            <person name="Silar P."/>
            <person name="Natvig D.O."/>
            <person name="Lalanne C."/>
            <person name="Gautier V."/>
            <person name="Ament-Velasquez S.L."/>
            <person name="Kruys A."/>
            <person name="Hutchinson M.I."/>
            <person name="Powell A.J."/>
            <person name="Barry K."/>
            <person name="Miller A.N."/>
            <person name="Grigoriev I.V."/>
            <person name="Debuchy R."/>
            <person name="Gladieux P."/>
            <person name="Hiltunen Thoren M."/>
            <person name="Johannesson H."/>
        </authorList>
    </citation>
    <scope>NUCLEOTIDE SEQUENCE</scope>
    <source>
        <strain evidence="3">PSN309</strain>
    </source>
</reference>
<dbReference type="AlphaFoldDB" id="A0AAN6WNS4"/>
<gene>
    <name evidence="3" type="ORF">QBC35DRAFT_477073</name>
</gene>
<reference evidence="3" key="2">
    <citation type="submission" date="2023-05" db="EMBL/GenBank/DDBJ databases">
        <authorList>
            <consortium name="Lawrence Berkeley National Laboratory"/>
            <person name="Steindorff A."/>
            <person name="Hensen N."/>
            <person name="Bonometti L."/>
            <person name="Westerberg I."/>
            <person name="Brannstrom I.O."/>
            <person name="Guillou S."/>
            <person name="Cros-Aarteil S."/>
            <person name="Calhoun S."/>
            <person name="Haridas S."/>
            <person name="Kuo A."/>
            <person name="Mondo S."/>
            <person name="Pangilinan J."/>
            <person name="Riley R."/>
            <person name="Labutti K."/>
            <person name="Andreopoulos B."/>
            <person name="Lipzen A."/>
            <person name="Chen C."/>
            <person name="Yanf M."/>
            <person name="Daum C."/>
            <person name="Ng V."/>
            <person name="Clum A."/>
            <person name="Ohm R."/>
            <person name="Martin F."/>
            <person name="Silar P."/>
            <person name="Natvig D."/>
            <person name="Lalanne C."/>
            <person name="Gautier V."/>
            <person name="Ament-Velasquez S.L."/>
            <person name="Kruys A."/>
            <person name="Hutchinson M.I."/>
            <person name="Powell A.J."/>
            <person name="Barry K."/>
            <person name="Miller A.N."/>
            <person name="Grigoriev I.V."/>
            <person name="Debuchy R."/>
            <person name="Gladieux P."/>
            <person name="Thoren M.H."/>
            <person name="Johannesson H."/>
        </authorList>
    </citation>
    <scope>NUCLEOTIDE SEQUENCE</scope>
    <source>
        <strain evidence="3">PSN309</strain>
    </source>
</reference>
<evidence type="ECO:0000313" key="4">
    <source>
        <dbReference type="Proteomes" id="UP001302126"/>
    </source>
</evidence>
<keyword evidence="1" id="KW-0175">Coiled coil</keyword>
<dbReference type="InterPro" id="IPR006073">
    <property type="entry name" value="GTP-bd"/>
</dbReference>
<dbReference type="Proteomes" id="UP001302126">
    <property type="component" value="Unassembled WGS sequence"/>
</dbReference>
<dbReference type="InterPro" id="IPR027417">
    <property type="entry name" value="P-loop_NTPase"/>
</dbReference>
<protein>
    <recommendedName>
        <fullName evidence="2">G domain-containing protein</fullName>
    </recommendedName>
</protein>
<comment type="caution">
    <text evidence="3">The sequence shown here is derived from an EMBL/GenBank/DDBJ whole genome shotgun (WGS) entry which is preliminary data.</text>
</comment>
<dbReference type="Pfam" id="PF01926">
    <property type="entry name" value="MMR_HSR1"/>
    <property type="match status" value="1"/>
</dbReference>
<dbReference type="Gene3D" id="3.40.50.300">
    <property type="entry name" value="P-loop containing nucleotide triphosphate hydrolases"/>
    <property type="match status" value="1"/>
</dbReference>
<evidence type="ECO:0000259" key="2">
    <source>
        <dbReference type="Pfam" id="PF01926"/>
    </source>
</evidence>
<dbReference type="CDD" id="cd00882">
    <property type="entry name" value="Ras_like_GTPase"/>
    <property type="match status" value="1"/>
</dbReference>
<evidence type="ECO:0000256" key="1">
    <source>
        <dbReference type="SAM" id="Coils"/>
    </source>
</evidence>
<sequence length="485" mass="56508">MPSTRISIAVMGVTGAGKSSFIKTVTQSRSVIIGHGLESETQEPASYNFSHKGCDYTLIDCPGFNDTKRSDEEILQEIVTFLSAKYGTGNLLSGILYLHPINKTRVQGSTMTQFCVFRELCGKNFFSNVILGTTFWQAASDPDKAAKHEKELFSTSEFFGDMIKLGARTVRISQVRKECLSVVELFAGNKKRITKAQDEMKKSGGSFNKTSAAGLLNKINSGGLTGWRAWRQRRKMEKQDKINRIAMEAEQARVEKERIEAENADRERLRIEQKRLDMEESRRQEELENSRFILQRKLREEREEQDRRIAQIQRDAAAERARQDALRLQQRVQEQQLQTRLKEERDERERIRIEKIKADTRERLILQWEKKHELWREKKLQALQKYEKQQSRFDMKQYTPGWATSWVGRQCGQSDCYTKLGSSSAYWWCPECEVYCCTKCYDDKNRKVQHFTTCQRAEFCGGDEERGLRETGFRQQEPPYPNLVY</sequence>